<evidence type="ECO:0000256" key="14">
    <source>
        <dbReference type="ARBA" id="ARBA00022989"/>
    </source>
</evidence>
<dbReference type="Proteomes" id="UP000824469">
    <property type="component" value="Unassembled WGS sequence"/>
</dbReference>
<keyword evidence="14 19" id="KW-1133">Transmembrane helix</keyword>
<keyword evidence="11 18" id="KW-0547">Nucleotide-binding</keyword>
<dbReference type="FunFam" id="1.10.510.10:FF:000108">
    <property type="entry name" value="L-type lectin-domain containing receptor kinase S.4"/>
    <property type="match status" value="1"/>
</dbReference>
<comment type="catalytic activity">
    <reaction evidence="16">
        <text>L-threonyl-[protein] + ATP = O-phospho-L-threonyl-[protein] + ADP + H(+)</text>
        <dbReference type="Rhea" id="RHEA:46608"/>
        <dbReference type="Rhea" id="RHEA-COMP:11060"/>
        <dbReference type="Rhea" id="RHEA-COMP:11605"/>
        <dbReference type="ChEBI" id="CHEBI:15378"/>
        <dbReference type="ChEBI" id="CHEBI:30013"/>
        <dbReference type="ChEBI" id="CHEBI:30616"/>
        <dbReference type="ChEBI" id="CHEBI:61977"/>
        <dbReference type="ChEBI" id="CHEBI:456216"/>
        <dbReference type="EC" id="2.7.11.1"/>
    </reaction>
</comment>
<dbReference type="SMART" id="SM00220">
    <property type="entry name" value="S_TKc"/>
    <property type="match status" value="1"/>
</dbReference>
<dbReference type="SUPFAM" id="SSF56112">
    <property type="entry name" value="Protein kinase-like (PK-like)"/>
    <property type="match status" value="1"/>
</dbReference>
<evidence type="ECO:0000256" key="19">
    <source>
        <dbReference type="SAM" id="Phobius"/>
    </source>
</evidence>
<accession>A0AA38CEY9</accession>
<sequence length="662" mass="74167">IVFQAKMFSTTPSLCFMLLFALVSIAAAGQGSPSNQTHTTFVYNKFNVTSSLILFQSASIQSEVVRLTNDSKWVIGRLLYSSPLEIKKNNTLSSFSTTFVMAMVPPIRAEGSGHGIAFIMTPTASLMEAYSADYLGLFNDTSNGQDYNHIFAVEFDTSQTVGFQDPSANHVGLDLNSLKSSYTHDAGYWDGQKFVNVTLTSGRKIQAWIDYDHVQDQINVSMTLAGMFKPEKPLISHKNMNLSAILQDRVYVGFSSATGNFFTEHYILAWSFTTNGTAADLDVSNLPNLMRRKKPVYKARGFIAGITLLSVLPLVGALVLLKRYRDREIIEEWELEFWPHRFSYRELRIATKGFADREVLGSGGSGRVYRGVLPGTGQEAAVKCINKEVHEGMKEFIAEITSMGRLQHRNLVQLRGWCRTKKQFFIVYDYMPNGSLDKMIFKKAVLVNWNQRYKILKDVAAGVLYLHENWVKQVVHRDIKSSNVLLDWEMNGRLSDFGLAQLYEHSENPKTTRVAGTLGYIAPELLYSRKATPATDVFSFGVVLLEVACGRKPVDLGRDDSEEILLDWVRRLYSQGRIMDAVDPRLEGNYNVEEMKRVLSLALFCCHPQPEKRLTIRHVLQILEGEASLPVLRMPSFDGSITGSAPGGGFFNGTSHGSSTHD</sequence>
<dbReference type="FunFam" id="2.60.120.200:FF:000112">
    <property type="entry name" value="L-type lectin-domain containing receptor kinase V.9"/>
    <property type="match status" value="1"/>
</dbReference>
<dbReference type="Gene3D" id="2.60.120.200">
    <property type="match status" value="1"/>
</dbReference>
<dbReference type="CDD" id="cd06899">
    <property type="entry name" value="lectin_legume_LecRK_Arcelin_ConA"/>
    <property type="match status" value="1"/>
</dbReference>
<dbReference type="PROSITE" id="PS00107">
    <property type="entry name" value="PROTEIN_KINASE_ATP"/>
    <property type="match status" value="1"/>
</dbReference>
<dbReference type="PANTHER" id="PTHR27007">
    <property type="match status" value="1"/>
</dbReference>
<dbReference type="AlphaFoldDB" id="A0AA38CEY9"/>
<evidence type="ECO:0000256" key="15">
    <source>
        <dbReference type="ARBA" id="ARBA00023136"/>
    </source>
</evidence>
<evidence type="ECO:0000256" key="5">
    <source>
        <dbReference type="ARBA" id="ARBA00022475"/>
    </source>
</evidence>
<evidence type="ECO:0000313" key="22">
    <source>
        <dbReference type="EMBL" id="KAH9297598.1"/>
    </source>
</evidence>
<evidence type="ECO:0000256" key="17">
    <source>
        <dbReference type="ARBA" id="ARBA00048679"/>
    </source>
</evidence>
<evidence type="ECO:0000256" key="8">
    <source>
        <dbReference type="ARBA" id="ARBA00022692"/>
    </source>
</evidence>
<feature type="chain" id="PRO_5041268680" description="non-specific serine/threonine protein kinase" evidence="20">
    <location>
        <begin position="29"/>
        <end position="662"/>
    </location>
</feature>
<dbReference type="GO" id="GO:0005524">
    <property type="term" value="F:ATP binding"/>
    <property type="evidence" value="ECO:0007669"/>
    <property type="project" value="UniProtKB-UniRule"/>
</dbReference>
<feature type="binding site" evidence="18">
    <location>
        <position position="383"/>
    </location>
    <ligand>
        <name>ATP</name>
        <dbReference type="ChEBI" id="CHEBI:30616"/>
    </ligand>
</feature>
<comment type="catalytic activity">
    <reaction evidence="17">
        <text>L-seryl-[protein] + ATP = O-phospho-L-seryl-[protein] + ADP + H(+)</text>
        <dbReference type="Rhea" id="RHEA:17989"/>
        <dbReference type="Rhea" id="RHEA-COMP:9863"/>
        <dbReference type="Rhea" id="RHEA-COMP:11604"/>
        <dbReference type="ChEBI" id="CHEBI:15378"/>
        <dbReference type="ChEBI" id="CHEBI:29999"/>
        <dbReference type="ChEBI" id="CHEBI:30616"/>
        <dbReference type="ChEBI" id="CHEBI:83421"/>
        <dbReference type="ChEBI" id="CHEBI:456216"/>
        <dbReference type="EC" id="2.7.11.1"/>
    </reaction>
</comment>
<dbReference type="InterPro" id="IPR000985">
    <property type="entry name" value="Lectin_LegA_CS"/>
</dbReference>
<evidence type="ECO:0000256" key="9">
    <source>
        <dbReference type="ARBA" id="ARBA00022729"/>
    </source>
</evidence>
<evidence type="ECO:0000256" key="13">
    <source>
        <dbReference type="ARBA" id="ARBA00022840"/>
    </source>
</evidence>
<evidence type="ECO:0000313" key="23">
    <source>
        <dbReference type="Proteomes" id="UP000824469"/>
    </source>
</evidence>
<dbReference type="GO" id="GO:0004674">
    <property type="term" value="F:protein serine/threonine kinase activity"/>
    <property type="evidence" value="ECO:0007669"/>
    <property type="project" value="UniProtKB-KW"/>
</dbReference>
<evidence type="ECO:0000256" key="10">
    <source>
        <dbReference type="ARBA" id="ARBA00022734"/>
    </source>
</evidence>
<feature type="signal peptide" evidence="20">
    <location>
        <begin position="1"/>
        <end position="28"/>
    </location>
</feature>
<comment type="subcellular location">
    <subcellularLocation>
        <location evidence="1">Cell membrane</location>
        <topology evidence="1">Single-pass type I membrane protein</topology>
    </subcellularLocation>
</comment>
<dbReference type="CDD" id="cd14066">
    <property type="entry name" value="STKc_IRAK"/>
    <property type="match status" value="1"/>
</dbReference>
<feature type="domain" description="Protein kinase" evidence="21">
    <location>
        <begin position="354"/>
        <end position="632"/>
    </location>
</feature>
<keyword evidence="6" id="KW-0723">Serine/threonine-protein kinase</keyword>
<evidence type="ECO:0000256" key="1">
    <source>
        <dbReference type="ARBA" id="ARBA00004251"/>
    </source>
</evidence>
<keyword evidence="23" id="KW-1185">Reference proteome</keyword>
<feature type="non-terminal residue" evidence="22">
    <location>
        <position position="662"/>
    </location>
</feature>
<evidence type="ECO:0000256" key="11">
    <source>
        <dbReference type="ARBA" id="ARBA00022741"/>
    </source>
</evidence>
<keyword evidence="7" id="KW-0808">Transferase</keyword>
<dbReference type="Gene3D" id="3.30.200.20">
    <property type="entry name" value="Phosphorylase Kinase, domain 1"/>
    <property type="match status" value="1"/>
</dbReference>
<dbReference type="PROSITE" id="PS00108">
    <property type="entry name" value="PROTEIN_KINASE_ST"/>
    <property type="match status" value="1"/>
</dbReference>
<reference evidence="22 23" key="1">
    <citation type="journal article" date="2021" name="Nat. Plants">
        <title>The Taxus genome provides insights into paclitaxel biosynthesis.</title>
        <authorList>
            <person name="Xiong X."/>
            <person name="Gou J."/>
            <person name="Liao Q."/>
            <person name="Li Y."/>
            <person name="Zhou Q."/>
            <person name="Bi G."/>
            <person name="Li C."/>
            <person name="Du R."/>
            <person name="Wang X."/>
            <person name="Sun T."/>
            <person name="Guo L."/>
            <person name="Liang H."/>
            <person name="Lu P."/>
            <person name="Wu Y."/>
            <person name="Zhang Z."/>
            <person name="Ro D.K."/>
            <person name="Shang Y."/>
            <person name="Huang S."/>
            <person name="Yan J."/>
        </authorList>
    </citation>
    <scope>NUCLEOTIDE SEQUENCE [LARGE SCALE GENOMIC DNA]</scope>
    <source>
        <strain evidence="22">Ta-2019</strain>
    </source>
</reference>
<evidence type="ECO:0000256" key="12">
    <source>
        <dbReference type="ARBA" id="ARBA00022777"/>
    </source>
</evidence>
<dbReference type="PROSITE" id="PS50011">
    <property type="entry name" value="PROTEIN_KINASE_DOM"/>
    <property type="match status" value="1"/>
</dbReference>
<dbReference type="InterPro" id="IPR001220">
    <property type="entry name" value="Legume_lectin_dom"/>
</dbReference>
<dbReference type="PROSITE" id="PS00308">
    <property type="entry name" value="LECTIN_LEGUME_ALPHA"/>
    <property type="match status" value="1"/>
</dbReference>
<dbReference type="GO" id="GO:0030246">
    <property type="term" value="F:carbohydrate binding"/>
    <property type="evidence" value="ECO:0007669"/>
    <property type="project" value="UniProtKB-KW"/>
</dbReference>
<dbReference type="SUPFAM" id="SSF49899">
    <property type="entry name" value="Concanavalin A-like lectins/glucanases"/>
    <property type="match status" value="1"/>
</dbReference>
<dbReference type="InterPro" id="IPR013320">
    <property type="entry name" value="ConA-like_dom_sf"/>
</dbReference>
<comment type="caution">
    <text evidence="22">The sequence shown here is derived from an EMBL/GenBank/DDBJ whole genome shotgun (WGS) entry which is preliminary data.</text>
</comment>
<organism evidence="22 23">
    <name type="scientific">Taxus chinensis</name>
    <name type="common">Chinese yew</name>
    <name type="synonym">Taxus wallichiana var. chinensis</name>
    <dbReference type="NCBI Taxonomy" id="29808"/>
    <lineage>
        <taxon>Eukaryota</taxon>
        <taxon>Viridiplantae</taxon>
        <taxon>Streptophyta</taxon>
        <taxon>Embryophyta</taxon>
        <taxon>Tracheophyta</taxon>
        <taxon>Spermatophyta</taxon>
        <taxon>Pinopsida</taxon>
        <taxon>Pinidae</taxon>
        <taxon>Conifers II</taxon>
        <taxon>Cupressales</taxon>
        <taxon>Taxaceae</taxon>
        <taxon>Taxus</taxon>
    </lineage>
</organism>
<dbReference type="Gene3D" id="1.10.510.10">
    <property type="entry name" value="Transferase(Phosphotransferase) domain 1"/>
    <property type="match status" value="1"/>
</dbReference>
<keyword evidence="15 19" id="KW-0472">Membrane</keyword>
<feature type="transmembrane region" description="Helical" evidence="19">
    <location>
        <begin position="301"/>
        <end position="321"/>
    </location>
</feature>
<comment type="similarity">
    <text evidence="3">In the C-terminal section; belongs to the protein kinase superfamily. Ser/Thr protein kinase family.</text>
</comment>
<keyword evidence="13 18" id="KW-0067">ATP-binding</keyword>
<dbReference type="EMBL" id="JAHRHJ020000010">
    <property type="protein sequence ID" value="KAH9297598.1"/>
    <property type="molecule type" value="Genomic_DNA"/>
</dbReference>
<dbReference type="EC" id="2.7.11.1" evidence="4"/>
<dbReference type="InterPro" id="IPR050528">
    <property type="entry name" value="L-type_Lectin-RKs"/>
</dbReference>
<evidence type="ECO:0000256" key="3">
    <source>
        <dbReference type="ARBA" id="ARBA00010217"/>
    </source>
</evidence>
<protein>
    <recommendedName>
        <fullName evidence="4">non-specific serine/threonine protein kinase</fullName>
        <ecNumber evidence="4">2.7.11.1</ecNumber>
    </recommendedName>
</protein>
<dbReference type="InterPro" id="IPR008271">
    <property type="entry name" value="Ser/Thr_kinase_AS"/>
</dbReference>
<dbReference type="GO" id="GO:0005886">
    <property type="term" value="C:plasma membrane"/>
    <property type="evidence" value="ECO:0007669"/>
    <property type="project" value="UniProtKB-SubCell"/>
</dbReference>
<evidence type="ECO:0000256" key="7">
    <source>
        <dbReference type="ARBA" id="ARBA00022679"/>
    </source>
</evidence>
<evidence type="ECO:0000256" key="6">
    <source>
        <dbReference type="ARBA" id="ARBA00022527"/>
    </source>
</evidence>
<evidence type="ECO:0000256" key="20">
    <source>
        <dbReference type="SAM" id="SignalP"/>
    </source>
</evidence>
<name>A0AA38CEY9_TAXCH</name>
<evidence type="ECO:0000256" key="4">
    <source>
        <dbReference type="ARBA" id="ARBA00012513"/>
    </source>
</evidence>
<evidence type="ECO:0000256" key="18">
    <source>
        <dbReference type="PROSITE-ProRule" id="PRU10141"/>
    </source>
</evidence>
<keyword evidence="5" id="KW-1003">Cell membrane</keyword>
<dbReference type="InterPro" id="IPR000719">
    <property type="entry name" value="Prot_kinase_dom"/>
</dbReference>
<dbReference type="FunFam" id="3.30.200.20:FF:000178">
    <property type="entry name" value="serine/threonine-protein kinase PBS1-like"/>
    <property type="match status" value="1"/>
</dbReference>
<evidence type="ECO:0000256" key="16">
    <source>
        <dbReference type="ARBA" id="ARBA00047899"/>
    </source>
</evidence>
<dbReference type="Pfam" id="PF00069">
    <property type="entry name" value="Pkinase"/>
    <property type="match status" value="1"/>
</dbReference>
<gene>
    <name evidence="22" type="ORF">KI387_029280</name>
</gene>
<keyword evidence="9 20" id="KW-0732">Signal</keyword>
<keyword evidence="10" id="KW-0430">Lectin</keyword>
<proteinExistence type="inferred from homology"/>
<dbReference type="Pfam" id="PF00139">
    <property type="entry name" value="Lectin_legB"/>
    <property type="match status" value="1"/>
</dbReference>
<evidence type="ECO:0000259" key="21">
    <source>
        <dbReference type="PROSITE" id="PS50011"/>
    </source>
</evidence>
<keyword evidence="8 19" id="KW-0812">Transmembrane</keyword>
<evidence type="ECO:0000256" key="2">
    <source>
        <dbReference type="ARBA" id="ARBA00008536"/>
    </source>
</evidence>
<dbReference type="InterPro" id="IPR011009">
    <property type="entry name" value="Kinase-like_dom_sf"/>
</dbReference>
<feature type="non-terminal residue" evidence="22">
    <location>
        <position position="1"/>
    </location>
</feature>
<dbReference type="OMA" id="HICQILE"/>
<comment type="similarity">
    <text evidence="2">In the N-terminal section; belongs to the leguminous lectin family.</text>
</comment>
<keyword evidence="12" id="KW-0418">Kinase</keyword>
<dbReference type="InterPro" id="IPR017441">
    <property type="entry name" value="Protein_kinase_ATP_BS"/>
</dbReference>